<organism evidence="1 2">
    <name type="scientific">Melia azedarach</name>
    <name type="common">Chinaberry tree</name>
    <dbReference type="NCBI Taxonomy" id="155640"/>
    <lineage>
        <taxon>Eukaryota</taxon>
        <taxon>Viridiplantae</taxon>
        <taxon>Streptophyta</taxon>
        <taxon>Embryophyta</taxon>
        <taxon>Tracheophyta</taxon>
        <taxon>Spermatophyta</taxon>
        <taxon>Magnoliopsida</taxon>
        <taxon>eudicotyledons</taxon>
        <taxon>Gunneridae</taxon>
        <taxon>Pentapetalae</taxon>
        <taxon>rosids</taxon>
        <taxon>malvids</taxon>
        <taxon>Sapindales</taxon>
        <taxon>Meliaceae</taxon>
        <taxon>Melia</taxon>
    </lineage>
</organism>
<evidence type="ECO:0000313" key="1">
    <source>
        <dbReference type="EMBL" id="KAJ4718773.1"/>
    </source>
</evidence>
<accession>A0ACC1Y593</accession>
<comment type="caution">
    <text evidence="1">The sequence shown here is derived from an EMBL/GenBank/DDBJ whole genome shotgun (WGS) entry which is preliminary data.</text>
</comment>
<name>A0ACC1Y593_MELAZ</name>
<dbReference type="EMBL" id="CM051398">
    <property type="protein sequence ID" value="KAJ4718773.1"/>
    <property type="molecule type" value="Genomic_DNA"/>
</dbReference>
<evidence type="ECO:0000313" key="2">
    <source>
        <dbReference type="Proteomes" id="UP001164539"/>
    </source>
</evidence>
<dbReference type="Proteomes" id="UP001164539">
    <property type="component" value="Chromosome 5"/>
</dbReference>
<reference evidence="1 2" key="1">
    <citation type="journal article" date="2023" name="Science">
        <title>Complex scaffold remodeling in plant triterpene biosynthesis.</title>
        <authorList>
            <person name="De La Pena R."/>
            <person name="Hodgson H."/>
            <person name="Liu J.C."/>
            <person name="Stephenson M.J."/>
            <person name="Martin A.C."/>
            <person name="Owen C."/>
            <person name="Harkess A."/>
            <person name="Leebens-Mack J."/>
            <person name="Jimenez L.E."/>
            <person name="Osbourn A."/>
            <person name="Sattely E.S."/>
        </authorList>
    </citation>
    <scope>NUCLEOTIDE SEQUENCE [LARGE SCALE GENOMIC DNA]</scope>
    <source>
        <strain evidence="2">cv. JPN11</strain>
        <tissue evidence="1">Leaf</tissue>
    </source>
</reference>
<gene>
    <name evidence="1" type="ORF">OWV82_010414</name>
</gene>
<keyword evidence="2" id="KW-1185">Reference proteome</keyword>
<protein>
    <submittedName>
        <fullName evidence="1">Terpene cyclase/mutase family member</fullName>
    </submittedName>
</protein>
<proteinExistence type="predicted"/>
<sequence length="169" mass="19000">MAISVSREKQFKQTIPPVKIGEGEEITYEMATTVLKRSVHLFSALQSSHGHWPADNSGPLFYHTPVVICLYITGTLNVVFSAEHRKEMSRYIYHHQEKDPTAARTMLVREQESGFSIMAGQQAYHLGERLGFQFLVCLSGLDAIQCLQNFGLFLPFFPSALQKCFATVG</sequence>